<sequence length="516" mass="59865">AEQQYFEVEKRLAQSQERLVNESQECQTLREELKKLQEQLKSVSEKNKELEAAQDRNAAIQSHLSREKEELEAEKRDLVRTSERRSQEVEHLHEDVKRLNEKLTEANTEKVKLQLKLDELQTSDVSVKYREKRLEQEKELLQNQNTWLNTELKAKTDELLHTAREKGNEILELKCNLENKKEEVVSRMEEQVNSLKQSNENLQKHVEDLLNKLKEAKEQQAGMEERFHNELNAHIKLSNLYKVKKRTDHSTTSCFPDLILANKATQEHLAEVEASKAVMEKELRENISKLEKELENANDLLSATKRKGAILSEEELAAMSPTAAAVAKVVKPGMKLTELYNAYVETQDQLLLEKLENKRINKYLDEIVQEVEAKAPILKRQREEFERSQKAVASLSAKLEQAMKEIQRLQEEADKANKNASVLERENQRLEIQVKDLSQQIRVLLMELEEARGNHVIRDEEVSSADISSSSEVISQHLVSYRNIEELQQQNQRLLVALRELGEAREKEEQETTSSK</sequence>
<keyword evidence="3" id="KW-0539">Nucleus</keyword>
<evidence type="ECO:0000256" key="2">
    <source>
        <dbReference type="ARBA" id="ARBA00023054"/>
    </source>
</evidence>
<dbReference type="InterPro" id="IPR057577">
    <property type="entry name" value="Nucleoprot-TPR/MLP1_dom"/>
</dbReference>
<feature type="non-terminal residue" evidence="8">
    <location>
        <position position="1"/>
    </location>
</feature>
<evidence type="ECO:0000313" key="9">
    <source>
        <dbReference type="Proteomes" id="UP000632886"/>
    </source>
</evidence>
<dbReference type="PANTHER" id="PTHR18898:SF2">
    <property type="entry name" value="NUCLEOPROTEIN TPR"/>
    <property type="match status" value="1"/>
</dbReference>
<dbReference type="GO" id="GO:0005643">
    <property type="term" value="C:nuclear pore"/>
    <property type="evidence" value="ECO:0007669"/>
    <property type="project" value="TreeGrafter"/>
</dbReference>
<evidence type="ECO:0000313" key="8">
    <source>
        <dbReference type="EMBL" id="NXX95342.1"/>
    </source>
</evidence>
<feature type="domain" description="NUA/TPR/MLP1-2-like" evidence="7">
    <location>
        <begin position="412"/>
        <end position="510"/>
    </location>
</feature>
<dbReference type="PANTHER" id="PTHR18898">
    <property type="entry name" value="NUCLEOPROTEIN TPR-RELATED"/>
    <property type="match status" value="1"/>
</dbReference>
<protein>
    <submittedName>
        <fullName evidence="8">TPR protein</fullName>
    </submittedName>
</protein>
<feature type="domain" description="Nucleoprotein TPR/MPL1" evidence="6">
    <location>
        <begin position="123"/>
        <end position="204"/>
    </location>
</feature>
<evidence type="ECO:0000256" key="4">
    <source>
        <dbReference type="SAM" id="Coils"/>
    </source>
</evidence>
<evidence type="ECO:0000259" key="6">
    <source>
        <dbReference type="Pfam" id="PF25481"/>
    </source>
</evidence>
<organism evidence="8 9">
    <name type="scientific">Centropus bengalensis</name>
    <name type="common">lesser coucal</name>
    <dbReference type="NCBI Taxonomy" id="1463675"/>
    <lineage>
        <taxon>Eukaryota</taxon>
        <taxon>Metazoa</taxon>
        <taxon>Chordata</taxon>
        <taxon>Craniata</taxon>
        <taxon>Vertebrata</taxon>
        <taxon>Euteleostomi</taxon>
        <taxon>Archelosauria</taxon>
        <taxon>Archosauria</taxon>
        <taxon>Dinosauria</taxon>
        <taxon>Saurischia</taxon>
        <taxon>Theropoda</taxon>
        <taxon>Coelurosauria</taxon>
        <taxon>Aves</taxon>
        <taxon>Neognathae</taxon>
        <taxon>Neoaves</taxon>
        <taxon>Otidimorphae</taxon>
        <taxon>Cuculiformes</taxon>
        <taxon>Centropidae</taxon>
        <taxon>Centropus</taxon>
    </lineage>
</organism>
<feature type="region of interest" description="Disordered" evidence="5">
    <location>
        <begin position="41"/>
        <end position="86"/>
    </location>
</feature>
<dbReference type="Proteomes" id="UP000632886">
    <property type="component" value="Unassembled WGS sequence"/>
</dbReference>
<evidence type="ECO:0000259" key="7">
    <source>
        <dbReference type="Pfam" id="PF25785"/>
    </source>
</evidence>
<feature type="compositionally biased region" description="Basic and acidic residues" evidence="5">
    <location>
        <begin position="64"/>
        <end position="86"/>
    </location>
</feature>
<feature type="coiled-coil region" evidence="4">
    <location>
        <begin position="262"/>
        <end position="307"/>
    </location>
</feature>
<dbReference type="GO" id="GO:0006406">
    <property type="term" value="P:mRNA export from nucleus"/>
    <property type="evidence" value="ECO:0007669"/>
    <property type="project" value="TreeGrafter"/>
</dbReference>
<feature type="coiled-coil region" evidence="4">
    <location>
        <begin position="484"/>
        <end position="511"/>
    </location>
</feature>
<keyword evidence="9" id="KW-1185">Reference proteome</keyword>
<dbReference type="EMBL" id="WBNK01000795">
    <property type="protein sequence ID" value="NXX95342.1"/>
    <property type="molecule type" value="Genomic_DNA"/>
</dbReference>
<dbReference type="Pfam" id="PF25481">
    <property type="entry name" value="Nucleoprot-TPR"/>
    <property type="match status" value="1"/>
</dbReference>
<dbReference type="GO" id="GO:1901673">
    <property type="term" value="P:regulation of mitotic spindle assembly"/>
    <property type="evidence" value="ECO:0007669"/>
    <property type="project" value="TreeGrafter"/>
</dbReference>
<evidence type="ECO:0000256" key="3">
    <source>
        <dbReference type="ARBA" id="ARBA00023242"/>
    </source>
</evidence>
<keyword evidence="2 4" id="KW-0175">Coiled coil</keyword>
<comment type="caution">
    <text evidence="8">The sequence shown here is derived from an EMBL/GenBank/DDBJ whole genome shotgun (WGS) entry which is preliminary data.</text>
</comment>
<gene>
    <name evidence="8" type="primary">Tpr_0</name>
    <name evidence="8" type="ORF">CENBEN_R05127</name>
</gene>
<feature type="compositionally biased region" description="Basic and acidic residues" evidence="5">
    <location>
        <begin position="41"/>
        <end position="54"/>
    </location>
</feature>
<dbReference type="Pfam" id="PF25785">
    <property type="entry name" value="TPR"/>
    <property type="match status" value="1"/>
</dbReference>
<evidence type="ECO:0000256" key="5">
    <source>
        <dbReference type="SAM" id="MobiDB-lite"/>
    </source>
</evidence>
<accession>A0A852M3T6</accession>
<dbReference type="GO" id="GO:0017056">
    <property type="term" value="F:structural constituent of nuclear pore"/>
    <property type="evidence" value="ECO:0007669"/>
    <property type="project" value="TreeGrafter"/>
</dbReference>
<feature type="non-terminal residue" evidence="8">
    <location>
        <position position="516"/>
    </location>
</feature>
<feature type="coiled-coil region" evidence="4">
    <location>
        <begin position="368"/>
        <end position="454"/>
    </location>
</feature>
<dbReference type="AlphaFoldDB" id="A0A852M3T6"/>
<evidence type="ECO:0000256" key="1">
    <source>
        <dbReference type="ARBA" id="ARBA00004123"/>
    </source>
</evidence>
<name>A0A852M3T6_9AVES</name>
<dbReference type="InterPro" id="IPR057974">
    <property type="entry name" value="NUA/TPR/MLP1-2-like_dom"/>
</dbReference>
<comment type="subcellular location">
    <subcellularLocation>
        <location evidence="1">Nucleus</location>
    </subcellularLocation>
</comment>
<reference evidence="8 9" key="1">
    <citation type="submission" date="2020-02" db="EMBL/GenBank/DDBJ databases">
        <title>Bird 10,000 Genomes (B10K) Project - Family phase.</title>
        <authorList>
            <person name="Zhang G."/>
        </authorList>
    </citation>
    <scope>NUCLEOTIDE SEQUENCE [LARGE SCALE GENOMIC DNA]</scope>
    <source>
        <strain evidence="8">B10K-DU-017-21</strain>
    </source>
</reference>
<proteinExistence type="predicted"/>